<feature type="repeat" description="NHL" evidence="2">
    <location>
        <begin position="1042"/>
        <end position="1079"/>
    </location>
</feature>
<dbReference type="SUPFAM" id="SSF101898">
    <property type="entry name" value="NHL repeat"/>
    <property type="match status" value="1"/>
</dbReference>
<dbReference type="EnsemblMetazoa" id="XM_019996126.1">
    <property type="protein sequence ID" value="XP_019851685.1"/>
    <property type="gene ID" value="LOC109581747"/>
</dbReference>
<dbReference type="CDD" id="cd05819">
    <property type="entry name" value="NHL"/>
    <property type="match status" value="1"/>
</dbReference>
<keyword evidence="6" id="KW-1185">Reference proteome</keyword>
<dbReference type="InterPro" id="IPR001258">
    <property type="entry name" value="NHL_repeat"/>
</dbReference>
<evidence type="ECO:0000256" key="1">
    <source>
        <dbReference type="ARBA" id="ARBA00022737"/>
    </source>
</evidence>
<dbReference type="PANTHER" id="PTHR24104:SF25">
    <property type="entry name" value="PROTEIN LIN-41"/>
    <property type="match status" value="1"/>
</dbReference>
<evidence type="ECO:0000256" key="4">
    <source>
        <dbReference type="SAM" id="MobiDB-lite"/>
    </source>
</evidence>
<evidence type="ECO:0008006" key="7">
    <source>
        <dbReference type="Google" id="ProtNLM"/>
    </source>
</evidence>
<feature type="coiled-coil region" evidence="3">
    <location>
        <begin position="559"/>
        <end position="608"/>
    </location>
</feature>
<protein>
    <recommendedName>
        <fullName evidence="7">Death domain-containing protein</fullName>
    </recommendedName>
</protein>
<feature type="repeat" description="NHL" evidence="2">
    <location>
        <begin position="859"/>
        <end position="901"/>
    </location>
</feature>
<dbReference type="PROSITE" id="PS51125">
    <property type="entry name" value="NHL"/>
    <property type="match status" value="4"/>
</dbReference>
<organism evidence="5">
    <name type="scientific">Amphimedon queenslandica</name>
    <name type="common">Sponge</name>
    <dbReference type="NCBI Taxonomy" id="400682"/>
    <lineage>
        <taxon>Eukaryota</taxon>
        <taxon>Metazoa</taxon>
        <taxon>Porifera</taxon>
        <taxon>Demospongiae</taxon>
        <taxon>Heteroscleromorpha</taxon>
        <taxon>Haplosclerida</taxon>
        <taxon>Niphatidae</taxon>
        <taxon>Amphimedon</taxon>
    </lineage>
</organism>
<dbReference type="PANTHER" id="PTHR24104">
    <property type="entry name" value="E3 UBIQUITIN-PROTEIN LIGASE NHLRC1-RELATED"/>
    <property type="match status" value="1"/>
</dbReference>
<dbReference type="Gene3D" id="2.120.10.30">
    <property type="entry name" value="TolB, C-terminal domain"/>
    <property type="match status" value="2"/>
</dbReference>
<evidence type="ECO:0000313" key="6">
    <source>
        <dbReference type="Proteomes" id="UP000007879"/>
    </source>
</evidence>
<dbReference type="GO" id="GO:0008270">
    <property type="term" value="F:zinc ion binding"/>
    <property type="evidence" value="ECO:0007669"/>
    <property type="project" value="UniProtKB-KW"/>
</dbReference>
<feature type="compositionally biased region" description="Acidic residues" evidence="4">
    <location>
        <begin position="417"/>
        <end position="433"/>
    </location>
</feature>
<evidence type="ECO:0000256" key="2">
    <source>
        <dbReference type="PROSITE-ProRule" id="PRU00504"/>
    </source>
</evidence>
<dbReference type="InterPro" id="IPR050952">
    <property type="entry name" value="TRIM-NHL_E3_ligases"/>
</dbReference>
<feature type="repeat" description="NHL" evidence="2">
    <location>
        <begin position="992"/>
        <end position="1035"/>
    </location>
</feature>
<evidence type="ECO:0000256" key="3">
    <source>
        <dbReference type="SAM" id="Coils"/>
    </source>
</evidence>
<dbReference type="GO" id="GO:0061630">
    <property type="term" value="F:ubiquitin protein ligase activity"/>
    <property type="evidence" value="ECO:0007669"/>
    <property type="project" value="TreeGrafter"/>
</dbReference>
<keyword evidence="3" id="KW-0175">Coiled coil</keyword>
<accession>A0A1X7VU07</accession>
<proteinExistence type="predicted"/>
<evidence type="ECO:0000313" key="5">
    <source>
        <dbReference type="EnsemblMetazoa" id="Aqu2.1.43831_001"/>
    </source>
</evidence>
<name>A0A1X7VU07_AMPQE</name>
<reference evidence="6" key="1">
    <citation type="journal article" date="2010" name="Nature">
        <title>The Amphimedon queenslandica genome and the evolution of animal complexity.</title>
        <authorList>
            <person name="Srivastava M."/>
            <person name="Simakov O."/>
            <person name="Chapman J."/>
            <person name="Fahey B."/>
            <person name="Gauthier M.E."/>
            <person name="Mitros T."/>
            <person name="Richards G.S."/>
            <person name="Conaco C."/>
            <person name="Dacre M."/>
            <person name="Hellsten U."/>
            <person name="Larroux C."/>
            <person name="Putnam N.H."/>
            <person name="Stanke M."/>
            <person name="Adamska M."/>
            <person name="Darling A."/>
            <person name="Degnan S.M."/>
            <person name="Oakley T.H."/>
            <person name="Plachetzki D.C."/>
            <person name="Zhai Y."/>
            <person name="Adamski M."/>
            <person name="Calcino A."/>
            <person name="Cummins S.F."/>
            <person name="Goodstein D.M."/>
            <person name="Harris C."/>
            <person name="Jackson D.J."/>
            <person name="Leys S.P."/>
            <person name="Shu S."/>
            <person name="Woodcroft B.J."/>
            <person name="Vervoort M."/>
            <person name="Kosik K.S."/>
            <person name="Manning G."/>
            <person name="Degnan B.M."/>
            <person name="Rokhsar D.S."/>
        </authorList>
    </citation>
    <scope>NUCLEOTIDE SEQUENCE [LARGE SCALE GENOMIC DNA]</scope>
</reference>
<feature type="compositionally biased region" description="Polar residues" evidence="4">
    <location>
        <begin position="450"/>
        <end position="459"/>
    </location>
</feature>
<dbReference type="KEGG" id="aqu:109581747"/>
<dbReference type="GO" id="GO:0043161">
    <property type="term" value="P:proteasome-mediated ubiquitin-dependent protein catabolic process"/>
    <property type="evidence" value="ECO:0007669"/>
    <property type="project" value="TreeGrafter"/>
</dbReference>
<keyword evidence="1" id="KW-0677">Repeat</keyword>
<dbReference type="Pfam" id="PF01436">
    <property type="entry name" value="NHL"/>
    <property type="match status" value="4"/>
</dbReference>
<reference evidence="5" key="2">
    <citation type="submission" date="2017-05" db="UniProtKB">
        <authorList>
            <consortium name="EnsemblMetazoa"/>
        </authorList>
    </citation>
    <scope>IDENTIFICATION</scope>
</reference>
<gene>
    <name evidence="5" type="primary">109581747</name>
</gene>
<dbReference type="eggNOG" id="KOG2177">
    <property type="taxonomic scope" value="Eukaryota"/>
</dbReference>
<dbReference type="InParanoid" id="A0A1X7VU07"/>
<feature type="compositionally biased region" description="Basic and acidic residues" evidence="4">
    <location>
        <begin position="434"/>
        <end position="446"/>
    </location>
</feature>
<dbReference type="OrthoDB" id="342730at2759"/>
<dbReference type="AlphaFoldDB" id="A0A1X7VU07"/>
<dbReference type="GO" id="GO:0000209">
    <property type="term" value="P:protein polyubiquitination"/>
    <property type="evidence" value="ECO:0007669"/>
    <property type="project" value="TreeGrafter"/>
</dbReference>
<dbReference type="InterPro" id="IPR011042">
    <property type="entry name" value="6-blade_b-propeller_TolB-like"/>
</dbReference>
<feature type="repeat" description="NHL" evidence="2">
    <location>
        <begin position="905"/>
        <end position="949"/>
    </location>
</feature>
<feature type="region of interest" description="Disordered" evidence="4">
    <location>
        <begin position="416"/>
        <end position="459"/>
    </location>
</feature>
<dbReference type="EnsemblMetazoa" id="Aqu2.1.43831_001">
    <property type="protein sequence ID" value="Aqu2.1.43831_001"/>
    <property type="gene ID" value="Aqu2.1.43831"/>
</dbReference>
<dbReference type="Proteomes" id="UP000007879">
    <property type="component" value="Unassembled WGS sequence"/>
</dbReference>
<sequence>MQSPLQIRCKFYNDFYALRVSILIKDHPVTLQTVPPHLLECNALSVKLPLQPVLQKLSTLLAQYGVSSIISVFPDPFPLLEISFEDFASIRKLLAAFDDITPHVWLLVWDSFAAEAKYAGTPLLRDERVEKKKSEKEGSESDLRLQYMFRRGNSCQLLLLHFSPNSSSKEVRILPVSLANYELARKAVANSLVFDFQSAMQTYNNINGHQLGFRDSVLLDDLRAELSSVSGWFHIGILTRMPLSTLMGILFNFRHRGGCHSQLLGLWYRHNTDAQGESQLTWSNVARVMITIGKKSIADSIARTYDISIKQAEPLVIENNGSAHARLLADPLINDSLKQLSLIEDKIIEKRRLLTLYTQQRKALDVSIEHLKTKLKSYLEDAHYALKMKKDAEGEIDKHSKQIQALKSILGPLPSDIFEEKEEEEGEDVEAEDEKGQEKQEHTKEESNEEATQSISAGAQKQPLLDLMKELVHSRNYQTSDSELASVRINSLLQQIGSVYESIEKEYNLLVSKCHQINELELSIGLLESEGLLHELTMDHHLQSQVAIKTKSETKVLRIQKEVIELEMTEEKKEVLTRNSSTSILKEVTEKQEEIETLNTNIEDWMNKWNSQTKEERALIKDEEISQLLDRFEETSGLQKSLLKRKMSSWSAKKSHRLTAAERNILQQVLDSLKATSPMPPEPTADNSGPVTSDDKDETEGPVSIHPVPVECTLSSNETILIIMNQFIKFMIPLGEKSKLNPKKHQYTVDIKSFANDSTVSQALSFDEPPSSSLVASFVFQPVIRGRHQLVIKSNGKAVKSVKSYSFYAKQDPAMLGYPVRVIEGLSMPCNVAIVPNSTAILVSECKTRSVTLRDKTSGKVLQTIGTPPTLRLPNGIGVDKQGFVYVVDSGSHSVHTFNHEGDQVSRVGGKGDGEPLFDYPYGIHISPVSGCISVCDHGNNRVQIFSPDMKLEQSLHAVTPYDIVFDKRGHYYVTDNKNHLIAVFNESLQCINSIAGKGEKNGQLLEPRGIAVNEEGFIFVAEEGNNRISVFSPLGEFVVCFGQEGSQPGDFSAPKGIAVDDDGYIYVCDMLNNRVQVF</sequence>
<feature type="region of interest" description="Disordered" evidence="4">
    <location>
        <begin position="675"/>
        <end position="708"/>
    </location>
</feature>